<proteinExistence type="predicted"/>
<dbReference type="InterPro" id="IPR046357">
    <property type="entry name" value="PPIase_dom_sf"/>
</dbReference>
<dbReference type="Proteomes" id="UP000274578">
    <property type="component" value="Chromosome 1"/>
</dbReference>
<dbReference type="GeneID" id="85011585"/>
<dbReference type="Pfam" id="PF00639">
    <property type="entry name" value="Rotamase"/>
    <property type="match status" value="1"/>
</dbReference>
<dbReference type="SUPFAM" id="SSF54534">
    <property type="entry name" value="FKBP-like"/>
    <property type="match status" value="1"/>
</dbReference>
<protein>
    <submittedName>
        <fullName evidence="5">Foldase protein prsA 3</fullName>
        <ecNumber evidence="5">5.2.1.8</ecNumber>
    </submittedName>
</protein>
<dbReference type="PROSITE" id="PS50198">
    <property type="entry name" value="PPIC_PPIASE_2"/>
    <property type="match status" value="1"/>
</dbReference>
<dbReference type="AlphaFoldDB" id="A0A448L430"/>
<dbReference type="InterPro" id="IPR001202">
    <property type="entry name" value="WW_dom"/>
</dbReference>
<feature type="domain" description="WW" evidence="3">
    <location>
        <begin position="314"/>
        <end position="342"/>
    </location>
</feature>
<dbReference type="Gene3D" id="3.10.50.40">
    <property type="match status" value="1"/>
</dbReference>
<feature type="domain" description="PpiC" evidence="4">
    <location>
        <begin position="129"/>
        <end position="231"/>
    </location>
</feature>
<evidence type="ECO:0000256" key="1">
    <source>
        <dbReference type="PROSITE-ProRule" id="PRU00278"/>
    </source>
</evidence>
<dbReference type="RefSeq" id="WP_025879798.1">
    <property type="nucleotide sequence ID" value="NZ_LR134384.1"/>
</dbReference>
<keyword evidence="1" id="KW-0697">Rotamase</keyword>
<keyword evidence="1 5" id="KW-0413">Isomerase</keyword>
<name>A0A448L430_9BACT</name>
<evidence type="ECO:0000313" key="5">
    <source>
        <dbReference type="EMBL" id="VEH14712.1"/>
    </source>
</evidence>
<reference evidence="5 6" key="1">
    <citation type="submission" date="2018-12" db="EMBL/GenBank/DDBJ databases">
        <authorList>
            <consortium name="Pathogen Informatics"/>
        </authorList>
    </citation>
    <scope>NUCLEOTIDE SEQUENCE [LARGE SCALE GENOMIC DNA]</scope>
    <source>
        <strain evidence="5 6">NCTC13071</strain>
    </source>
</reference>
<feature type="chain" id="PRO_5019067838" evidence="2">
    <location>
        <begin position="23"/>
        <end position="477"/>
    </location>
</feature>
<evidence type="ECO:0000313" key="6">
    <source>
        <dbReference type="Proteomes" id="UP000274578"/>
    </source>
</evidence>
<dbReference type="PROSITE" id="PS50020">
    <property type="entry name" value="WW_DOMAIN_2"/>
    <property type="match status" value="1"/>
</dbReference>
<dbReference type="KEGG" id="poc:NCTC13071_00692"/>
<dbReference type="InterPro" id="IPR050245">
    <property type="entry name" value="PrsA_foldase"/>
</dbReference>
<evidence type="ECO:0000259" key="4">
    <source>
        <dbReference type="PROSITE" id="PS50198"/>
    </source>
</evidence>
<dbReference type="PANTHER" id="PTHR47245">
    <property type="entry name" value="PEPTIDYLPROLYL ISOMERASE"/>
    <property type="match status" value="1"/>
</dbReference>
<organism evidence="5 6">
    <name type="scientific">Segatella oris</name>
    <dbReference type="NCBI Taxonomy" id="28135"/>
    <lineage>
        <taxon>Bacteria</taxon>
        <taxon>Pseudomonadati</taxon>
        <taxon>Bacteroidota</taxon>
        <taxon>Bacteroidia</taxon>
        <taxon>Bacteroidales</taxon>
        <taxon>Prevotellaceae</taxon>
        <taxon>Segatella</taxon>
    </lineage>
</organism>
<dbReference type="EC" id="5.2.1.8" evidence="5"/>
<dbReference type="GO" id="GO:0003755">
    <property type="term" value="F:peptidyl-prolyl cis-trans isomerase activity"/>
    <property type="evidence" value="ECO:0007669"/>
    <property type="project" value="UniProtKB-KW"/>
</dbReference>
<keyword evidence="2" id="KW-0732">Signal</keyword>
<feature type="signal peptide" evidence="2">
    <location>
        <begin position="1"/>
        <end position="22"/>
    </location>
</feature>
<dbReference type="EMBL" id="LR134384">
    <property type="protein sequence ID" value="VEH14712.1"/>
    <property type="molecule type" value="Genomic_DNA"/>
</dbReference>
<accession>A0A448L430</accession>
<evidence type="ECO:0000259" key="3">
    <source>
        <dbReference type="PROSITE" id="PS50020"/>
    </source>
</evidence>
<dbReference type="PANTHER" id="PTHR47245:SF2">
    <property type="entry name" value="PEPTIDYL-PROLYL CIS-TRANS ISOMERASE HP_0175-RELATED"/>
    <property type="match status" value="1"/>
</dbReference>
<dbReference type="InterPro" id="IPR000297">
    <property type="entry name" value="PPIase_PpiC"/>
</dbReference>
<gene>
    <name evidence="5" type="primary">prsA3</name>
    <name evidence="5" type="ORF">NCTC13071_00692</name>
</gene>
<evidence type="ECO:0000256" key="2">
    <source>
        <dbReference type="SAM" id="SignalP"/>
    </source>
</evidence>
<sequence length="477" mass="54447">MQKRKSVIISLAMLLCGSMAFGQSNDPVVMTVNGKPVLRSEFEYAYRKNNSAGVIDRKSVAEYAELFIDYKLKVEAALAAQLDTLTSFKEEFAGCRDQQIRPSLINDADIEAEARRIYTLTQHQVDSLGGMVKVRHILLELGQRAPKSTETEVKQRIDSIYKALKAGADFSEMARKYSDDKGSASAGGSLPWLQPGQTLPEFEAQAYRLKKGEMSLPFLSPAGYHIILLEDKSNFLPYDSLRNDILCFIDQRNLRDKLIDDRLNERAQAAHTTPAAILEKQRMELEKNDPSLKYLIQEYHDGLLLFEISNRTIWEKAARDEAGLIDYFNHNKKKYRWSSPRYKGVIFHVKEVSDVKKVTKALKKADFEKWGSILEKQFNQNGEIRVKAEKGIFKQGDNAWIDSEIFKHGAPPAPLKDYPFSGVCGKKLKAPKMMSDVRKQVLSDYQEAMEQQWIKELRAKYPVSINQNVLKTIKELY</sequence>